<sequence length="363" mass="41616">MIASSDTDSKTNSSHRLSSFIKMNAISKDVFTFQFENLQLATGRNETWLCQIRSVNGGEADLQVFKNEGSEHADEICLRENEAAIQGADQYEITWYLSWSSGERCALQIIEFVEQHPNVKLNIFVSRLFHHQSSPHKQGLRALSQHERIGLKVMTLTDFQDCFDRFVGEGNGFQNWGDLAGNSARYAAILKEITTQIFHRNPVLMLLDTTVFCQLFFSPVLFIKMIKISSCDFTKQFKNLRYATGLKETWLCQILKEHDGAENLKVHRNRKRHAEMICLRQNESAIQAEITWYVSWSPCDTCAPEIITFMEKHPNVKLNIFASRLYYGNNKIISRTVLIALLMAVDLDPGESLKQIQNSMLKC</sequence>
<evidence type="ECO:0000313" key="7">
    <source>
        <dbReference type="Proteomes" id="UP001369086"/>
    </source>
</evidence>
<proteinExistence type="inferred from homology"/>
<gene>
    <name evidence="6" type="ORF">HHUSO_G33305</name>
</gene>
<protein>
    <submittedName>
        <fullName evidence="6">DNA dC-&gt;dU-editing enzyme APOBEC-3F-like</fullName>
    </submittedName>
</protein>
<keyword evidence="4" id="KW-0378">Hydrolase</keyword>
<evidence type="ECO:0000256" key="4">
    <source>
        <dbReference type="ARBA" id="ARBA00022801"/>
    </source>
</evidence>
<dbReference type="PANTHER" id="PTHR13857">
    <property type="entry name" value="MRNA EDITING ENZYME"/>
    <property type="match status" value="1"/>
</dbReference>
<dbReference type="Gene3D" id="3.40.140.10">
    <property type="entry name" value="Cytidine Deaminase, domain 2"/>
    <property type="match status" value="2"/>
</dbReference>
<evidence type="ECO:0000259" key="5">
    <source>
        <dbReference type="PROSITE" id="PS51747"/>
    </source>
</evidence>
<keyword evidence="7" id="KW-1185">Reference proteome</keyword>
<reference evidence="6 7" key="1">
    <citation type="submission" date="2021-05" db="EMBL/GenBank/DDBJ databases">
        <authorList>
            <person name="Zahm M."/>
            <person name="Klopp C."/>
            <person name="Cabau C."/>
            <person name="Kuhl H."/>
            <person name="Suciu R."/>
            <person name="Ciorpac M."/>
            <person name="Holostenco D."/>
            <person name="Gessner J."/>
            <person name="Wuertz S."/>
            <person name="Hohne C."/>
            <person name="Stock M."/>
            <person name="Gislard M."/>
            <person name="Lluch J."/>
            <person name="Milhes M."/>
            <person name="Lampietro C."/>
            <person name="Lopez Roques C."/>
            <person name="Donnadieu C."/>
            <person name="Du K."/>
            <person name="Schartl M."/>
            <person name="Guiguen Y."/>
        </authorList>
    </citation>
    <scope>NUCLEOTIDE SEQUENCE [LARGE SCALE GENOMIC DNA]</scope>
    <source>
        <strain evidence="6">Hh-F2</strain>
        <tissue evidence="6">Blood</tissue>
    </source>
</reference>
<feature type="domain" description="CMP/dCMP-type deaminase" evidence="5">
    <location>
        <begin position="245"/>
        <end position="335"/>
    </location>
</feature>
<name>A0ABR0Y7D8_HUSHU</name>
<organism evidence="6 7">
    <name type="scientific">Huso huso</name>
    <name type="common">Beluga</name>
    <name type="synonym">Acipenser huso</name>
    <dbReference type="NCBI Taxonomy" id="61971"/>
    <lineage>
        <taxon>Eukaryota</taxon>
        <taxon>Metazoa</taxon>
        <taxon>Chordata</taxon>
        <taxon>Craniata</taxon>
        <taxon>Vertebrata</taxon>
        <taxon>Euteleostomi</taxon>
        <taxon>Actinopterygii</taxon>
        <taxon>Chondrostei</taxon>
        <taxon>Acipenseriformes</taxon>
        <taxon>Acipenseridae</taxon>
        <taxon>Huso</taxon>
    </lineage>
</organism>
<evidence type="ECO:0000256" key="3">
    <source>
        <dbReference type="ARBA" id="ARBA00022723"/>
    </source>
</evidence>
<dbReference type="InterPro" id="IPR050610">
    <property type="entry name" value="APOBEC_Cyt_Deaminase"/>
</dbReference>
<dbReference type="InterPro" id="IPR016193">
    <property type="entry name" value="Cytidine_deaminase-like"/>
</dbReference>
<comment type="caution">
    <text evidence="6">The sequence shown here is derived from an EMBL/GenBank/DDBJ whole genome shotgun (WGS) entry which is preliminary data.</text>
</comment>
<dbReference type="EMBL" id="JAHFZB010000043">
    <property type="protein sequence ID" value="KAK6468567.1"/>
    <property type="molecule type" value="Genomic_DNA"/>
</dbReference>
<comment type="similarity">
    <text evidence="2">Belongs to the cytidine and deoxycytidylate deaminase family.</text>
</comment>
<dbReference type="PROSITE" id="PS51747">
    <property type="entry name" value="CYT_DCMP_DEAMINASES_2"/>
    <property type="match status" value="1"/>
</dbReference>
<evidence type="ECO:0000313" key="6">
    <source>
        <dbReference type="EMBL" id="KAK6468567.1"/>
    </source>
</evidence>
<dbReference type="Proteomes" id="UP001369086">
    <property type="component" value="Unassembled WGS sequence"/>
</dbReference>
<evidence type="ECO:0000256" key="1">
    <source>
        <dbReference type="ARBA" id="ARBA00001947"/>
    </source>
</evidence>
<dbReference type="InterPro" id="IPR002125">
    <property type="entry name" value="CMP_dCMP_dom"/>
</dbReference>
<evidence type="ECO:0000256" key="2">
    <source>
        <dbReference type="ARBA" id="ARBA00006576"/>
    </source>
</evidence>
<comment type="cofactor">
    <cofactor evidence="1">
        <name>Zn(2+)</name>
        <dbReference type="ChEBI" id="CHEBI:29105"/>
    </cofactor>
</comment>
<dbReference type="SUPFAM" id="SSF53927">
    <property type="entry name" value="Cytidine deaminase-like"/>
    <property type="match status" value="1"/>
</dbReference>
<dbReference type="Pfam" id="PF18778">
    <property type="entry name" value="NAD1"/>
    <property type="match status" value="2"/>
</dbReference>
<accession>A0ABR0Y7D8</accession>
<keyword evidence="3" id="KW-0479">Metal-binding</keyword>